<evidence type="ECO:0000313" key="5">
    <source>
        <dbReference type="EMBL" id="MBX05673.1"/>
    </source>
</evidence>
<dbReference type="AlphaFoldDB" id="A0A2P2KIY7"/>
<dbReference type="InterPro" id="IPR036047">
    <property type="entry name" value="F-box-like_dom_sf"/>
</dbReference>
<dbReference type="InterPro" id="IPR015943">
    <property type="entry name" value="WD40/YVTN_repeat-like_dom_sf"/>
</dbReference>
<dbReference type="PANTHER" id="PTHR44436:SF1">
    <property type="entry name" value="F-BOX_WD REPEAT-CONTAINING PROTEIN 2"/>
    <property type="match status" value="1"/>
</dbReference>
<proteinExistence type="predicted"/>
<dbReference type="Gene3D" id="2.130.10.10">
    <property type="entry name" value="YVTN repeat-like/Quinoprotein amine dehydrogenase"/>
    <property type="match status" value="1"/>
</dbReference>
<dbReference type="InterPro" id="IPR001680">
    <property type="entry name" value="WD40_rpt"/>
</dbReference>
<evidence type="ECO:0000259" key="4">
    <source>
        <dbReference type="Pfam" id="PF00646"/>
    </source>
</evidence>
<keyword evidence="1" id="KW-0853">WD repeat</keyword>
<reference evidence="5" key="1">
    <citation type="submission" date="2018-02" db="EMBL/GenBank/DDBJ databases">
        <title>Rhizophora mucronata_Transcriptome.</title>
        <authorList>
            <person name="Meera S.P."/>
            <person name="Sreeshan A."/>
            <person name="Augustine A."/>
        </authorList>
    </citation>
    <scope>NUCLEOTIDE SEQUENCE</scope>
    <source>
        <tissue evidence="5">Leaf</tissue>
    </source>
</reference>
<evidence type="ECO:0000256" key="2">
    <source>
        <dbReference type="ARBA" id="ARBA00022737"/>
    </source>
</evidence>
<organism evidence="5">
    <name type="scientific">Rhizophora mucronata</name>
    <name type="common">Asiatic mangrove</name>
    <dbReference type="NCBI Taxonomy" id="61149"/>
    <lineage>
        <taxon>Eukaryota</taxon>
        <taxon>Viridiplantae</taxon>
        <taxon>Streptophyta</taxon>
        <taxon>Embryophyta</taxon>
        <taxon>Tracheophyta</taxon>
        <taxon>Spermatophyta</taxon>
        <taxon>Magnoliopsida</taxon>
        <taxon>eudicotyledons</taxon>
        <taxon>Gunneridae</taxon>
        <taxon>Pentapetalae</taxon>
        <taxon>rosids</taxon>
        <taxon>fabids</taxon>
        <taxon>Malpighiales</taxon>
        <taxon>Rhizophoraceae</taxon>
        <taxon>Rhizophora</taxon>
    </lineage>
</organism>
<name>A0A2P2KIY7_RHIMU</name>
<accession>A0A2P2KIY7</accession>
<feature type="region of interest" description="Disordered" evidence="3">
    <location>
        <begin position="1"/>
        <end position="21"/>
    </location>
</feature>
<protein>
    <submittedName>
        <fullName evidence="5">F-box/WD-40 repeat-containing protein At3g52030-like</fullName>
    </submittedName>
</protein>
<dbReference type="Gene3D" id="1.20.1280.50">
    <property type="match status" value="1"/>
</dbReference>
<dbReference type="InterPro" id="IPR036322">
    <property type="entry name" value="WD40_repeat_dom_sf"/>
</dbReference>
<evidence type="ECO:0000256" key="3">
    <source>
        <dbReference type="SAM" id="MobiDB-lite"/>
    </source>
</evidence>
<evidence type="ECO:0000256" key="1">
    <source>
        <dbReference type="ARBA" id="ARBA00022574"/>
    </source>
</evidence>
<keyword evidence="2" id="KW-0677">Repeat</keyword>
<dbReference type="SUPFAM" id="SSF81383">
    <property type="entry name" value="F-box domain"/>
    <property type="match status" value="1"/>
</dbReference>
<dbReference type="InterPro" id="IPR042627">
    <property type="entry name" value="FBXW2"/>
</dbReference>
<dbReference type="InterPro" id="IPR001810">
    <property type="entry name" value="F-box_dom"/>
</dbReference>
<sequence length="432" mass="48956">MELEPTPSGNRSLPKRNRRRAPTTIQSLDNDILCFIFSLVGLFGIVRCRVVCKSWHEIIAGSKLLEELCSKRRKDDKGTPKRRSVWPGRSLNNCLERLAMEEHGSALAEGSVEIHQWRIHANRVAQCRMKMGLLLTGVGDRVMRLWSLKDYKCVREYSLPALPLLDFDFDESKIVGLVGSHLCIWRHSGQRTIFPSHQSAFVMGSCMRYFDPEAVVGCEDGTARVYDMYSRKCSRIIRMHPEAVTCLSLDDDKLIFSGSTLGRITVSGLSFDERVVTLKDSDYAGIKALSYNPCSYMVFAGSTAGSTSCWDLRTMRRLWERRVSSNVVYSLQHLRNDVSILVVGGIDGVLRVLDQNTGEVLSSLVSTLLDYPRHERGVIERMSSRRLSDDVQIDKIPQSLRPPINCLAVGMKKVVTTHHSKYIRLWKFNPLI</sequence>
<feature type="domain" description="F-box" evidence="4">
    <location>
        <begin position="25"/>
        <end position="64"/>
    </location>
</feature>
<dbReference type="EMBL" id="GGEC01025189">
    <property type="protein sequence ID" value="MBX05673.1"/>
    <property type="molecule type" value="Transcribed_RNA"/>
</dbReference>
<dbReference type="SUPFAM" id="SSF50978">
    <property type="entry name" value="WD40 repeat-like"/>
    <property type="match status" value="1"/>
</dbReference>
<dbReference type="Pfam" id="PF00646">
    <property type="entry name" value="F-box"/>
    <property type="match status" value="1"/>
</dbReference>
<dbReference type="PANTHER" id="PTHR44436">
    <property type="entry name" value="F-BOX/WD REPEAT-CONTAINING PROTEIN 2"/>
    <property type="match status" value="1"/>
</dbReference>
<dbReference type="SMART" id="SM00320">
    <property type="entry name" value="WD40"/>
    <property type="match status" value="6"/>
</dbReference>